<dbReference type="Proteomes" id="UP000011566">
    <property type="component" value="Unassembled WGS sequence"/>
</dbReference>
<feature type="transmembrane region" description="Helical" evidence="1">
    <location>
        <begin position="12"/>
        <end position="31"/>
    </location>
</feature>
<reference evidence="2 3" key="1">
    <citation type="journal article" date="2014" name="PLoS Genet.">
        <title>Phylogenetically driven sequencing of extremely halophilic archaea reveals strategies for static and dynamic osmo-response.</title>
        <authorList>
            <person name="Becker E.A."/>
            <person name="Seitzer P.M."/>
            <person name="Tritt A."/>
            <person name="Larsen D."/>
            <person name="Krusor M."/>
            <person name="Yao A.I."/>
            <person name="Wu D."/>
            <person name="Madern D."/>
            <person name="Eisen J.A."/>
            <person name="Darling A.E."/>
            <person name="Facciotti M.T."/>
        </authorList>
    </citation>
    <scope>NUCLEOTIDE SEQUENCE [LARGE SCALE GENOMIC DNA]</scope>
    <source>
        <strain evidence="2 3">100A6</strain>
    </source>
</reference>
<protein>
    <recommendedName>
        <fullName evidence="4">Integral membrane protein</fullName>
    </recommendedName>
</protein>
<dbReference type="OrthoDB" id="157429at2157"/>
<name>M0M5J7_9EURY</name>
<evidence type="ECO:0008006" key="4">
    <source>
        <dbReference type="Google" id="ProtNLM"/>
    </source>
</evidence>
<dbReference type="PATRIC" id="fig|1132509.6.peg.731"/>
<accession>M0M5J7</accession>
<dbReference type="RefSeq" id="WP_007690772.1">
    <property type="nucleotide sequence ID" value="NZ_AJRK01000063.1"/>
</dbReference>
<feature type="transmembrane region" description="Helical" evidence="1">
    <location>
        <begin position="43"/>
        <end position="62"/>
    </location>
</feature>
<keyword evidence="1" id="KW-0812">Transmembrane</keyword>
<evidence type="ECO:0000256" key="1">
    <source>
        <dbReference type="SAM" id="Phobius"/>
    </source>
</evidence>
<dbReference type="InterPro" id="IPR024464">
    <property type="entry name" value="DUF2391"/>
</dbReference>
<feature type="transmembrane region" description="Helical" evidence="1">
    <location>
        <begin position="120"/>
        <end position="140"/>
    </location>
</feature>
<dbReference type="AlphaFoldDB" id="M0M5J7"/>
<evidence type="ECO:0000313" key="2">
    <source>
        <dbReference type="EMBL" id="EMA40976.1"/>
    </source>
</evidence>
<gene>
    <name evidence="2" type="ORF">C447_03094</name>
</gene>
<proteinExistence type="predicted"/>
<dbReference type="Pfam" id="PF09622">
    <property type="entry name" value="DUF2391"/>
    <property type="match status" value="1"/>
</dbReference>
<comment type="caution">
    <text evidence="2">The sequence shown here is derived from an EMBL/GenBank/DDBJ whole genome shotgun (WGS) entry which is preliminary data.</text>
</comment>
<evidence type="ECO:0000313" key="3">
    <source>
        <dbReference type="Proteomes" id="UP000011566"/>
    </source>
</evidence>
<sequence>MARRRISRFKVADFAQQIVGGFLLAGPFVITEEVWVAAAETSTVQWLVAVGMVFAIGYGALYQADADRDPDAEAEVGGVPIRFVSLMCVSFGSVAILMAVFGAPWTFLAGLDVPRSRWPMVTLHAIAIASVFSVVGAATADSVF</sequence>
<keyword evidence="3" id="KW-1185">Reference proteome</keyword>
<dbReference type="eggNOG" id="arCOG03887">
    <property type="taxonomic scope" value="Archaea"/>
</dbReference>
<dbReference type="EMBL" id="AOMB01000008">
    <property type="protein sequence ID" value="EMA40976.1"/>
    <property type="molecule type" value="Genomic_DNA"/>
</dbReference>
<keyword evidence="1" id="KW-0472">Membrane</keyword>
<feature type="transmembrane region" description="Helical" evidence="1">
    <location>
        <begin position="83"/>
        <end position="108"/>
    </location>
</feature>
<keyword evidence="1" id="KW-1133">Transmembrane helix</keyword>
<organism evidence="2 3">
    <name type="scientific">Halococcus hamelinensis 100A6</name>
    <dbReference type="NCBI Taxonomy" id="1132509"/>
    <lineage>
        <taxon>Archaea</taxon>
        <taxon>Methanobacteriati</taxon>
        <taxon>Methanobacteriota</taxon>
        <taxon>Stenosarchaea group</taxon>
        <taxon>Halobacteria</taxon>
        <taxon>Halobacteriales</taxon>
        <taxon>Halococcaceae</taxon>
        <taxon>Halococcus</taxon>
    </lineage>
</organism>